<reference evidence="3" key="1">
    <citation type="submission" date="2019-09" db="EMBL/GenBank/DDBJ databases">
        <title>Antimicrobial potential of Antarctic Bacteria.</title>
        <authorList>
            <person name="Benaud N."/>
            <person name="Edwards R.J."/>
            <person name="Ferrari B.C."/>
        </authorList>
    </citation>
    <scope>NUCLEOTIDE SEQUENCE [LARGE SCALE GENOMIC DNA]</scope>
    <source>
        <strain evidence="3">INR9</strain>
    </source>
</reference>
<proteinExistence type="predicted"/>
<dbReference type="GO" id="GO:0016874">
    <property type="term" value="F:ligase activity"/>
    <property type="evidence" value="ECO:0007669"/>
    <property type="project" value="UniProtKB-KW"/>
</dbReference>
<dbReference type="Pfam" id="PF25355">
    <property type="entry name" value="DUF7882"/>
    <property type="match status" value="1"/>
</dbReference>
<dbReference type="EMBL" id="CP043641">
    <property type="protein sequence ID" value="QNE35817.1"/>
    <property type="molecule type" value="Genomic_DNA"/>
</dbReference>
<keyword evidence="2" id="KW-0436">Ligase</keyword>
<protein>
    <submittedName>
        <fullName evidence="2">ATP-dependent DNA ligase</fullName>
    </submittedName>
</protein>
<organism evidence="2 3">
    <name type="scientific">Leifsonia shinshuensis</name>
    <dbReference type="NCBI Taxonomy" id="150026"/>
    <lineage>
        <taxon>Bacteria</taxon>
        <taxon>Bacillati</taxon>
        <taxon>Actinomycetota</taxon>
        <taxon>Actinomycetes</taxon>
        <taxon>Micrococcales</taxon>
        <taxon>Microbacteriaceae</taxon>
        <taxon>Leifsonia</taxon>
    </lineage>
</organism>
<evidence type="ECO:0000259" key="1">
    <source>
        <dbReference type="Pfam" id="PF25355"/>
    </source>
</evidence>
<gene>
    <name evidence="2" type="ORF">F1C12_12220</name>
</gene>
<dbReference type="AlphaFoldDB" id="A0A7G6YBF2"/>
<evidence type="ECO:0000313" key="2">
    <source>
        <dbReference type="EMBL" id="QNE35817.1"/>
    </source>
</evidence>
<sequence length="106" mass="11864">MGYLSYENHDYPFEDRTLAHLHIVIVNKLRHGQSFAMSWKDVTAVGGGRTSIWLHPSSNLRFHFDGSRSPALNGDWLAQLADSAESSRGLIIESEERAPLRALESA</sequence>
<dbReference type="Proteomes" id="UP000515511">
    <property type="component" value="Chromosome"/>
</dbReference>
<dbReference type="InterPro" id="IPR057204">
    <property type="entry name" value="DUF7882"/>
</dbReference>
<dbReference type="KEGG" id="lse:F1C12_12220"/>
<accession>A0A7G6YBF2</accession>
<feature type="domain" description="DUF7882" evidence="1">
    <location>
        <begin position="1"/>
        <end position="94"/>
    </location>
</feature>
<name>A0A7G6YBF2_9MICO</name>
<dbReference type="RefSeq" id="WP_185275283.1">
    <property type="nucleotide sequence ID" value="NZ_CP043641.1"/>
</dbReference>
<evidence type="ECO:0000313" key="3">
    <source>
        <dbReference type="Proteomes" id="UP000515511"/>
    </source>
</evidence>